<organism evidence="1 2">
    <name type="scientific">Salix purpurea</name>
    <name type="common">Purple osier willow</name>
    <dbReference type="NCBI Taxonomy" id="77065"/>
    <lineage>
        <taxon>Eukaryota</taxon>
        <taxon>Viridiplantae</taxon>
        <taxon>Streptophyta</taxon>
        <taxon>Embryophyta</taxon>
        <taxon>Tracheophyta</taxon>
        <taxon>Spermatophyta</taxon>
        <taxon>Magnoliopsida</taxon>
        <taxon>eudicotyledons</taxon>
        <taxon>Gunneridae</taxon>
        <taxon>Pentapetalae</taxon>
        <taxon>rosids</taxon>
        <taxon>fabids</taxon>
        <taxon>Malpighiales</taxon>
        <taxon>Salicaceae</taxon>
        <taxon>Saliceae</taxon>
        <taxon>Salix</taxon>
    </lineage>
</organism>
<evidence type="ECO:0000313" key="2">
    <source>
        <dbReference type="Proteomes" id="UP001151532"/>
    </source>
</evidence>
<gene>
    <name evidence="1" type="ORF">OIU79_030578</name>
</gene>
<name>A0A9Q0V8U5_SALPP</name>
<proteinExistence type="predicted"/>
<keyword evidence="2" id="KW-1185">Reference proteome</keyword>
<comment type="caution">
    <text evidence="1">The sequence shown here is derived from an EMBL/GenBank/DDBJ whole genome shotgun (WGS) entry which is preliminary data.</text>
</comment>
<dbReference type="AlphaFoldDB" id="A0A9Q0V8U5"/>
<sequence>MGMGSCQKWWPTMVSCCEGKEKGRREVVSGRRKRRAEADGRWMLMARERKRELRAGGISGLRLEGEGVKGGCQWLEDRQSGADRRGNWSRGTSDCQKLWPPMGELVAVRSGGLQWSTVVKGNKKKRKKAVNGWRRRYVGADERGTLMARERKRELVAVGSGGLRWSAIVKENKKKRRKVVSGWRKR</sequence>
<evidence type="ECO:0000313" key="1">
    <source>
        <dbReference type="EMBL" id="KAJ6744289.1"/>
    </source>
</evidence>
<accession>A0A9Q0V8U5</accession>
<reference evidence="1" key="1">
    <citation type="submission" date="2022-11" db="EMBL/GenBank/DDBJ databases">
        <authorList>
            <person name="Hyden B.L."/>
            <person name="Feng K."/>
            <person name="Yates T."/>
            <person name="Jawdy S."/>
            <person name="Smart L.B."/>
            <person name="Muchero W."/>
        </authorList>
    </citation>
    <scope>NUCLEOTIDE SEQUENCE</scope>
    <source>
        <tissue evidence="1">Shoot tip</tissue>
    </source>
</reference>
<protein>
    <submittedName>
        <fullName evidence="1">Uncharacterized protein</fullName>
    </submittedName>
</protein>
<dbReference type="EMBL" id="JAPFFK010000009">
    <property type="protein sequence ID" value="KAJ6744289.1"/>
    <property type="molecule type" value="Genomic_DNA"/>
</dbReference>
<dbReference type="Proteomes" id="UP001151532">
    <property type="component" value="Chromosome 19"/>
</dbReference>
<reference evidence="1" key="2">
    <citation type="journal article" date="2023" name="Int. J. Mol. Sci.">
        <title>De Novo Assembly and Annotation of 11 Diverse Shrub Willow (Salix) Genomes Reveals Novel Gene Organization in Sex-Linked Regions.</title>
        <authorList>
            <person name="Hyden B."/>
            <person name="Feng K."/>
            <person name="Yates T.B."/>
            <person name="Jawdy S."/>
            <person name="Cereghino C."/>
            <person name="Smart L.B."/>
            <person name="Muchero W."/>
        </authorList>
    </citation>
    <scope>NUCLEOTIDE SEQUENCE</scope>
    <source>
        <tissue evidence="1">Shoot tip</tissue>
    </source>
</reference>